<comment type="similarity">
    <text evidence="2">Belongs to the class-IV pyridoxal-phosphate-dependent aminotransferase family.</text>
</comment>
<evidence type="ECO:0000256" key="10">
    <source>
        <dbReference type="NCBIfam" id="TIGR03461"/>
    </source>
</evidence>
<dbReference type="CDD" id="cd01559">
    <property type="entry name" value="ADCL_like"/>
    <property type="match status" value="1"/>
</dbReference>
<dbReference type="RefSeq" id="WP_206594453.1">
    <property type="nucleotide sequence ID" value="NZ_JAFKCS010000010.1"/>
</dbReference>
<name>A0ABS3CU33_9ALTE</name>
<dbReference type="InterPro" id="IPR043132">
    <property type="entry name" value="BCAT-like_C"/>
</dbReference>
<evidence type="ECO:0000256" key="8">
    <source>
        <dbReference type="ARBA" id="ARBA00035676"/>
    </source>
</evidence>
<dbReference type="Gene3D" id="3.30.470.10">
    <property type="match status" value="1"/>
</dbReference>
<dbReference type="InterPro" id="IPR017824">
    <property type="entry name" value="Aminodeoxychorismate_lyase_IV"/>
</dbReference>
<comment type="cofactor">
    <cofactor evidence="1">
        <name>pyridoxal 5'-phosphate</name>
        <dbReference type="ChEBI" id="CHEBI:597326"/>
    </cofactor>
</comment>
<gene>
    <name evidence="11" type="primary">pabC</name>
    <name evidence="11" type="ORF">J0A65_12155</name>
</gene>
<evidence type="ECO:0000256" key="7">
    <source>
        <dbReference type="ARBA" id="ARBA00035633"/>
    </source>
</evidence>
<organism evidence="11 12">
    <name type="scientific">Bowmanella yangjiangensis</name>
    <dbReference type="NCBI Taxonomy" id="2811230"/>
    <lineage>
        <taxon>Bacteria</taxon>
        <taxon>Pseudomonadati</taxon>
        <taxon>Pseudomonadota</taxon>
        <taxon>Gammaproteobacteria</taxon>
        <taxon>Alteromonadales</taxon>
        <taxon>Alteromonadaceae</taxon>
        <taxon>Bowmanella</taxon>
    </lineage>
</organism>
<protein>
    <recommendedName>
        <fullName evidence="8 10">Aminodeoxychorismate lyase</fullName>
        <ecNumber evidence="8 10">4.1.3.38</ecNumber>
    </recommendedName>
</protein>
<sequence length="270" mass="30016">MTSSLLVNGQPADQLAVTDRATQYGDGVFSTLRIKDGELQFWQAHLDRLKTGLERLGIDFSCWDRLQDCCVEQAIGHSEGVLKILISRGSGGRGYLPPSPAQATWILSLHPMPVHYALWRQQGITLQLSPLQLAKQPLLAGIKHLNRLEQVLIRQHAEAQGWQDALVCDTDGMLVESSVANLFWQVGNSWYTPDLHFAGVDGIMRQQLVKALELRGDQVYQVRSAPSCLLQAEQLLLCNSLMGVVPVNSYAGHFYHKDDVAQLNKECGFV</sequence>
<dbReference type="Proteomes" id="UP000663992">
    <property type="component" value="Unassembled WGS sequence"/>
</dbReference>
<dbReference type="InterPro" id="IPR036038">
    <property type="entry name" value="Aminotransferase-like"/>
</dbReference>
<dbReference type="NCBIfam" id="TIGR03461">
    <property type="entry name" value="pabC_Proteo"/>
    <property type="match status" value="1"/>
</dbReference>
<keyword evidence="6 11" id="KW-0456">Lyase</keyword>
<keyword evidence="12" id="KW-1185">Reference proteome</keyword>
<evidence type="ECO:0000313" key="12">
    <source>
        <dbReference type="Proteomes" id="UP000663992"/>
    </source>
</evidence>
<dbReference type="InterPro" id="IPR043131">
    <property type="entry name" value="BCAT-like_N"/>
</dbReference>
<keyword evidence="5" id="KW-0289">Folate biosynthesis</keyword>
<comment type="catalytic activity">
    <reaction evidence="9">
        <text>4-amino-4-deoxychorismate = 4-aminobenzoate + pyruvate + H(+)</text>
        <dbReference type="Rhea" id="RHEA:16201"/>
        <dbReference type="ChEBI" id="CHEBI:15361"/>
        <dbReference type="ChEBI" id="CHEBI:15378"/>
        <dbReference type="ChEBI" id="CHEBI:17836"/>
        <dbReference type="ChEBI" id="CHEBI:58406"/>
        <dbReference type="EC" id="4.1.3.38"/>
    </reaction>
</comment>
<dbReference type="EC" id="4.1.3.38" evidence="8 10"/>
<dbReference type="PANTHER" id="PTHR42743:SF2">
    <property type="entry name" value="AMINODEOXYCHORISMATE LYASE"/>
    <property type="match status" value="1"/>
</dbReference>
<comment type="pathway">
    <text evidence="7">Cofactor biosynthesis; tetrahydrofolate biosynthesis; 4-aminobenzoate from chorismate: step 2/2.</text>
</comment>
<dbReference type="InterPro" id="IPR001544">
    <property type="entry name" value="Aminotrans_IV"/>
</dbReference>
<evidence type="ECO:0000313" key="11">
    <source>
        <dbReference type="EMBL" id="MBN7820623.1"/>
    </source>
</evidence>
<reference evidence="11 12" key="1">
    <citation type="submission" date="2021-03" db="EMBL/GenBank/DDBJ databases">
        <title>novel species isolated from a fishpond in China.</title>
        <authorList>
            <person name="Lu H."/>
            <person name="Cai Z."/>
        </authorList>
    </citation>
    <scope>NUCLEOTIDE SEQUENCE [LARGE SCALE GENOMIC DNA]</scope>
    <source>
        <strain evidence="11 12">Y57</strain>
    </source>
</reference>
<dbReference type="Pfam" id="PF01063">
    <property type="entry name" value="Aminotran_4"/>
    <property type="match status" value="1"/>
</dbReference>
<dbReference type="Gene3D" id="3.20.10.10">
    <property type="entry name" value="D-amino Acid Aminotransferase, subunit A, domain 2"/>
    <property type="match status" value="1"/>
</dbReference>
<comment type="caution">
    <text evidence="11">The sequence shown here is derived from an EMBL/GenBank/DDBJ whole genome shotgun (WGS) entry which is preliminary data.</text>
</comment>
<dbReference type="GO" id="GO:0008696">
    <property type="term" value="F:4-amino-4-deoxychorismate lyase activity"/>
    <property type="evidence" value="ECO:0007669"/>
    <property type="project" value="UniProtKB-EC"/>
</dbReference>
<evidence type="ECO:0000256" key="6">
    <source>
        <dbReference type="ARBA" id="ARBA00023239"/>
    </source>
</evidence>
<evidence type="ECO:0000256" key="4">
    <source>
        <dbReference type="ARBA" id="ARBA00022898"/>
    </source>
</evidence>
<evidence type="ECO:0000256" key="9">
    <source>
        <dbReference type="ARBA" id="ARBA00049529"/>
    </source>
</evidence>
<evidence type="ECO:0000256" key="3">
    <source>
        <dbReference type="ARBA" id="ARBA00011738"/>
    </source>
</evidence>
<evidence type="ECO:0000256" key="1">
    <source>
        <dbReference type="ARBA" id="ARBA00001933"/>
    </source>
</evidence>
<dbReference type="PANTHER" id="PTHR42743">
    <property type="entry name" value="AMINO-ACID AMINOTRANSFERASE"/>
    <property type="match status" value="1"/>
</dbReference>
<proteinExistence type="inferred from homology"/>
<dbReference type="SUPFAM" id="SSF56752">
    <property type="entry name" value="D-aminoacid aminotransferase-like PLP-dependent enzymes"/>
    <property type="match status" value="1"/>
</dbReference>
<comment type="subunit">
    <text evidence="3">Homodimer.</text>
</comment>
<accession>A0ABS3CU33</accession>
<evidence type="ECO:0000256" key="2">
    <source>
        <dbReference type="ARBA" id="ARBA00009320"/>
    </source>
</evidence>
<evidence type="ECO:0000256" key="5">
    <source>
        <dbReference type="ARBA" id="ARBA00022909"/>
    </source>
</evidence>
<keyword evidence="4" id="KW-0663">Pyridoxal phosphate</keyword>
<dbReference type="NCBIfam" id="NF004761">
    <property type="entry name" value="PRK06092.1"/>
    <property type="match status" value="1"/>
</dbReference>
<dbReference type="EMBL" id="JAFKCS010000010">
    <property type="protein sequence ID" value="MBN7820623.1"/>
    <property type="molecule type" value="Genomic_DNA"/>
</dbReference>
<dbReference type="InterPro" id="IPR050571">
    <property type="entry name" value="Class-IV_PLP-Dep_Aminotrnsfr"/>
</dbReference>